<evidence type="ECO:0000313" key="7">
    <source>
        <dbReference type="Proteomes" id="UP001165413"/>
    </source>
</evidence>
<gene>
    <name evidence="6" type="ORF">NLF92_11965</name>
</gene>
<dbReference type="PANTHER" id="PTHR10357">
    <property type="entry name" value="ALPHA-AMYLASE FAMILY MEMBER"/>
    <property type="match status" value="1"/>
</dbReference>
<dbReference type="Proteomes" id="UP001165413">
    <property type="component" value="Unassembled WGS sequence"/>
</dbReference>
<keyword evidence="2" id="KW-0732">Signal</keyword>
<dbReference type="InterPro" id="IPR045857">
    <property type="entry name" value="O16G_dom_2"/>
</dbReference>
<dbReference type="InterPro" id="IPR017853">
    <property type="entry name" value="GH"/>
</dbReference>
<evidence type="ECO:0000256" key="3">
    <source>
        <dbReference type="ARBA" id="ARBA00022801"/>
    </source>
</evidence>
<dbReference type="CDD" id="cd10315">
    <property type="entry name" value="CBM41_pullulanase"/>
    <property type="match status" value="1"/>
</dbReference>
<evidence type="ECO:0000313" key="6">
    <source>
        <dbReference type="EMBL" id="MCP3429660.1"/>
    </source>
</evidence>
<reference evidence="6" key="1">
    <citation type="submission" date="2022-07" db="EMBL/GenBank/DDBJ databases">
        <title>Characterization of the Novel Bacterium Alteromonas immobilis LMIT006 and Alteromonas gregis LMIT007.</title>
        <authorList>
            <person name="Lin X."/>
        </authorList>
    </citation>
    <scope>NUCLEOTIDE SEQUENCE</scope>
    <source>
        <strain evidence="6">LMIT007</strain>
    </source>
</reference>
<dbReference type="SMART" id="SM00642">
    <property type="entry name" value="Aamy"/>
    <property type="match status" value="1"/>
</dbReference>
<dbReference type="InterPro" id="IPR005323">
    <property type="entry name" value="CBM41_pullulanase"/>
</dbReference>
<dbReference type="Gene3D" id="3.20.20.80">
    <property type="entry name" value="Glycosidases"/>
    <property type="match status" value="1"/>
</dbReference>
<proteinExistence type="inferred from homology"/>
<dbReference type="InterPro" id="IPR013784">
    <property type="entry name" value="Carb-bd-like_fold"/>
</dbReference>
<dbReference type="SUPFAM" id="SSF51445">
    <property type="entry name" value="(Trans)glycosidases"/>
    <property type="match status" value="1"/>
</dbReference>
<dbReference type="Pfam" id="PF00128">
    <property type="entry name" value="Alpha-amylase"/>
    <property type="match status" value="1"/>
</dbReference>
<dbReference type="Gene3D" id="3.90.400.10">
    <property type="entry name" value="Oligo-1,6-glucosidase, Domain 2"/>
    <property type="match status" value="1"/>
</dbReference>
<evidence type="ECO:0000256" key="4">
    <source>
        <dbReference type="ARBA" id="ARBA00023295"/>
    </source>
</evidence>
<keyword evidence="7" id="KW-1185">Reference proteome</keyword>
<accession>A0AA41X0U2</accession>
<organism evidence="6 7">
    <name type="scientific">Opacimonas viscosa</name>
    <dbReference type="NCBI Taxonomy" id="2961944"/>
    <lineage>
        <taxon>Bacteria</taxon>
        <taxon>Pseudomonadati</taxon>
        <taxon>Pseudomonadota</taxon>
        <taxon>Gammaproteobacteria</taxon>
        <taxon>Alteromonadales</taxon>
        <taxon>Alteromonadaceae</taxon>
        <taxon>Opacimonas</taxon>
    </lineage>
</organism>
<protein>
    <submittedName>
        <fullName evidence="6">Alpha-amylase family glycosyl hydrolase</fullName>
    </submittedName>
</protein>
<dbReference type="GO" id="GO:0004556">
    <property type="term" value="F:alpha-amylase activity"/>
    <property type="evidence" value="ECO:0007669"/>
    <property type="project" value="TreeGrafter"/>
</dbReference>
<evidence type="ECO:0000256" key="2">
    <source>
        <dbReference type="ARBA" id="ARBA00022729"/>
    </source>
</evidence>
<comment type="similarity">
    <text evidence="1">Belongs to the glycosyl hydrolase 13 family.</text>
</comment>
<feature type="domain" description="Glycosyl hydrolase family 13 catalytic" evidence="5">
    <location>
        <begin position="296"/>
        <end position="651"/>
    </location>
</feature>
<comment type="caution">
    <text evidence="6">The sequence shown here is derived from an EMBL/GenBank/DDBJ whole genome shotgun (WGS) entry which is preliminary data.</text>
</comment>
<dbReference type="PANTHER" id="PTHR10357:SF179">
    <property type="entry name" value="NEUTRAL AND BASIC AMINO ACID TRANSPORT PROTEIN RBAT"/>
    <property type="match status" value="1"/>
</dbReference>
<sequence length="763" mass="83771">MLKKLVFVFTVILLNACGGGTSSNNSPAGPAPVIPSNALPVINSFTTTTISAQGLVQFAWSVSDNDNDSLSCTINLPNALPATRTINNCLITQAATFQVAENAEFIATLTVSDGVGQTQRALQFAVDTLPNPSIPPTAETVMKIYYLHSSENYTGWGLHLWGQAIEPEMATTWQTPMPPTRVEDDYAYWEVPLQDPTEIFSFIVHFGDLKSPNYDLILRPSDFGYTAWVVEDNVAAVGEGITAIPFADETTAREVFTAFKAQQGNATASLDMSAVEPDAPASSRADDWYTNANFMEIYIRGYQDSDGDGVGDFNGLTSRLDYLADLGITALWLMPMMESADNDHGYETQNYRAVESDYGTLADFQQLIIEADRRGIAIIIDYVVNHAASQNPLFLDAASSVDHPLRDWFIWRDQIDNSWQLWGRTPWRSSPYGVYYGAFTERMPDFNLRNPAVLDYHINSMRFWLNLGVAGFRFDAVGVLIENGAGRLENQVENLAIMQTLRAGVADYSGVYIVCEAPGQFRAMASPNACGYAFNFAAGHAVLDSVKSGQVTTSLHNELNAVNHDQMPLILANHDAFAGIRIFDQLSGDEAEYKVAAATYLLASANPFTYYGEEIGMAGGLNLNGDQALRTPMSWTNNTLHAGFSNRTPFRALSRNVQTHNVEQAVQQSGSLLEFYNAIYTLRQAQPILSQGNLTVLSHAADAVLVFTRTEGERTVYVAINFASASRELNTDWLEGAQVLFSSTGDFTLSGQISGQSVWVWEN</sequence>
<keyword evidence="4" id="KW-0326">Glycosidase</keyword>
<dbReference type="GO" id="GO:0030246">
    <property type="term" value="F:carbohydrate binding"/>
    <property type="evidence" value="ECO:0007669"/>
    <property type="project" value="InterPro"/>
</dbReference>
<dbReference type="AlphaFoldDB" id="A0AA41X0U2"/>
<dbReference type="InterPro" id="IPR006047">
    <property type="entry name" value="GH13_cat_dom"/>
</dbReference>
<name>A0AA41X0U2_9ALTE</name>
<evidence type="ECO:0000256" key="1">
    <source>
        <dbReference type="ARBA" id="ARBA00008061"/>
    </source>
</evidence>
<dbReference type="GO" id="GO:0009313">
    <property type="term" value="P:oligosaccharide catabolic process"/>
    <property type="evidence" value="ECO:0007669"/>
    <property type="project" value="TreeGrafter"/>
</dbReference>
<dbReference type="CDD" id="cd11316">
    <property type="entry name" value="AmyAc_bac2_AmyA"/>
    <property type="match status" value="1"/>
</dbReference>
<dbReference type="Gene3D" id="2.60.40.1110">
    <property type="match status" value="1"/>
</dbReference>
<evidence type="ECO:0000259" key="5">
    <source>
        <dbReference type="SMART" id="SM00642"/>
    </source>
</evidence>
<keyword evidence="3 6" id="KW-0378">Hydrolase</keyword>
<dbReference type="SUPFAM" id="SSF49452">
    <property type="entry name" value="Starch-binding domain-like"/>
    <property type="match status" value="1"/>
</dbReference>
<dbReference type="RefSeq" id="WP_254102279.1">
    <property type="nucleotide sequence ID" value="NZ_JANATA010000028.1"/>
</dbReference>
<dbReference type="EMBL" id="JANATA010000028">
    <property type="protein sequence ID" value="MCP3429660.1"/>
    <property type="molecule type" value="Genomic_DNA"/>
</dbReference>
<dbReference type="Pfam" id="PF03714">
    <property type="entry name" value="PUD"/>
    <property type="match status" value="1"/>
</dbReference>